<feature type="transmembrane region" description="Helical" evidence="14">
    <location>
        <begin position="277"/>
        <end position="301"/>
    </location>
</feature>
<keyword evidence="5 16" id="KW-0808">Transferase</keyword>
<feature type="transmembrane region" description="Helical" evidence="14">
    <location>
        <begin position="348"/>
        <end position="368"/>
    </location>
</feature>
<comment type="caution">
    <text evidence="16">The sequence shown here is derived from an EMBL/GenBank/DDBJ whole genome shotgun (WGS) entry which is preliminary data.</text>
</comment>
<evidence type="ECO:0000256" key="9">
    <source>
        <dbReference type="ARBA" id="ARBA00022989"/>
    </source>
</evidence>
<evidence type="ECO:0000259" key="15">
    <source>
        <dbReference type="Pfam" id="PF13231"/>
    </source>
</evidence>
<evidence type="ECO:0000256" key="6">
    <source>
        <dbReference type="ARBA" id="ARBA00022692"/>
    </source>
</evidence>
<feature type="domain" description="Glycosyltransferase RgtA/B/C/D-like" evidence="15">
    <location>
        <begin position="100"/>
        <end position="224"/>
    </location>
</feature>
<evidence type="ECO:0000313" key="17">
    <source>
        <dbReference type="Proteomes" id="UP000034854"/>
    </source>
</evidence>
<evidence type="ECO:0000313" key="16">
    <source>
        <dbReference type="EMBL" id="KKR86607.1"/>
    </source>
</evidence>
<dbReference type="SUPFAM" id="SSF48208">
    <property type="entry name" value="Six-hairpin glycosidases"/>
    <property type="match status" value="1"/>
</dbReference>
<reference evidence="16 17" key="1">
    <citation type="journal article" date="2015" name="Nature">
        <title>rRNA introns, odd ribosomes, and small enigmatic genomes across a large radiation of phyla.</title>
        <authorList>
            <person name="Brown C.T."/>
            <person name="Hug L.A."/>
            <person name="Thomas B.C."/>
            <person name="Sharon I."/>
            <person name="Castelle C.J."/>
            <person name="Singh A."/>
            <person name="Wilkins M.J."/>
            <person name="Williams K.H."/>
            <person name="Banfield J.F."/>
        </authorList>
    </citation>
    <scope>NUCLEOTIDE SEQUENCE [LARGE SCALE GENOMIC DNA]</scope>
</reference>
<feature type="transmembrane region" description="Helical" evidence="14">
    <location>
        <begin position="95"/>
        <end position="114"/>
    </location>
</feature>
<keyword evidence="3" id="KW-1003">Cell membrane</keyword>
<keyword evidence="9 14" id="KW-1133">Transmembrane helix</keyword>
<accession>A0A0G0XFW9</accession>
<keyword evidence="11 13" id="KW-0326">Glycosidase</keyword>
<dbReference type="PANTHER" id="PTHR33908">
    <property type="entry name" value="MANNOSYLTRANSFERASE YKCB-RELATED"/>
    <property type="match status" value="1"/>
</dbReference>
<evidence type="ECO:0000256" key="12">
    <source>
        <dbReference type="PROSITE-ProRule" id="PRU10058"/>
    </source>
</evidence>
<evidence type="ECO:0000256" key="11">
    <source>
        <dbReference type="ARBA" id="ARBA00023295"/>
    </source>
</evidence>
<feature type="transmembrane region" description="Helical" evidence="14">
    <location>
        <begin position="120"/>
        <end position="140"/>
    </location>
</feature>
<dbReference type="InterPro" id="IPR002037">
    <property type="entry name" value="Glyco_hydro_8"/>
</dbReference>
<protein>
    <recommendedName>
        <fullName evidence="13">Glucanase</fullName>
        <ecNumber evidence="13">3.2.1.-</ecNumber>
    </recommendedName>
</protein>
<evidence type="ECO:0000256" key="1">
    <source>
        <dbReference type="ARBA" id="ARBA00004651"/>
    </source>
</evidence>
<dbReference type="Pfam" id="PF13231">
    <property type="entry name" value="PMT_2"/>
    <property type="match status" value="1"/>
</dbReference>
<keyword evidence="6 14" id="KW-0812">Transmembrane</keyword>
<gene>
    <name evidence="16" type="ORF">UU34_C0012G0005</name>
</gene>
<dbReference type="AlphaFoldDB" id="A0A0G0XFW9"/>
<keyword evidence="10 14" id="KW-0472">Membrane</keyword>
<evidence type="ECO:0000256" key="4">
    <source>
        <dbReference type="ARBA" id="ARBA00022676"/>
    </source>
</evidence>
<comment type="similarity">
    <text evidence="2 13">Belongs to the glycosyl hydrolase 8 (cellulase D) family.</text>
</comment>
<dbReference type="GO" id="GO:0004553">
    <property type="term" value="F:hydrolase activity, hydrolyzing O-glycosyl compounds"/>
    <property type="evidence" value="ECO:0007669"/>
    <property type="project" value="InterPro"/>
</dbReference>
<proteinExistence type="inferred from homology"/>
<dbReference type="Proteomes" id="UP000034854">
    <property type="component" value="Unassembled WGS sequence"/>
</dbReference>
<dbReference type="InterPro" id="IPR050297">
    <property type="entry name" value="LipidA_mod_glycosyltrf_83"/>
</dbReference>
<feature type="transmembrane region" description="Helical" evidence="14">
    <location>
        <begin position="184"/>
        <end position="205"/>
    </location>
</feature>
<feature type="transmembrane region" description="Helical" evidence="14">
    <location>
        <begin position="12"/>
        <end position="32"/>
    </location>
</feature>
<keyword evidence="13" id="KW-0624">Polysaccharide degradation</keyword>
<organism evidence="16 17">
    <name type="scientific">Candidatus Curtissbacteria bacterium GW2011_GWA1_41_11</name>
    <dbReference type="NCBI Taxonomy" id="1618409"/>
    <lineage>
        <taxon>Bacteria</taxon>
        <taxon>Candidatus Curtissiibacteriota</taxon>
    </lineage>
</organism>
<feature type="transmembrane region" description="Helical" evidence="14">
    <location>
        <begin position="217"/>
        <end position="238"/>
    </location>
</feature>
<keyword evidence="8 13" id="KW-0378">Hydrolase</keyword>
<feature type="active site" description="Nucleophile" evidence="12">
    <location>
        <position position="679"/>
    </location>
</feature>
<dbReference type="GO" id="GO:0005886">
    <property type="term" value="C:plasma membrane"/>
    <property type="evidence" value="ECO:0007669"/>
    <property type="project" value="UniProtKB-SubCell"/>
</dbReference>
<dbReference type="EC" id="3.2.1.-" evidence="13"/>
<dbReference type="EMBL" id="LCAG01000012">
    <property type="protein sequence ID" value="KKR86607.1"/>
    <property type="molecule type" value="Genomic_DNA"/>
</dbReference>
<sequence>MHLTQIKKITKTFWAEILLASLAIAMGSFMLWRVSELGFIKALVDQNSHLNFSRLVIDSMTPGISQLGFWPPLLHILMIPFVAITPLYKTGLAGFFTLIPFLIMGTVFLYKIVLRLTNKKILSLVAPILFLLNPYVLYYTVTPMAEVLFIANLFGVAYFLLSWLDGRRLKHLLLCGLFITLASLSRYEGLILAPLVGMVILLSLIKEKRSYHQIEALLLLFLIPAIAGLIFIIAYSWVYGGDPLIFAGGGWWTRSSIGEVRPATHNLPLAIEYVKYASYYVIGRTQIIIALACLFPLLIFVKRKLRTLIVLLILLSPILFVLFGLYRGSIPLALPEFPPTYKFLNERYALSWIGFVIIIPVVLIDVLLQKNQGRNYNILTTIIGSLFIAGLISLSLYQLYNVSFVEKFETIRNNLSLRTDEQRAVARYLDNNYDYGKVFVARVDNDGLLTEANIPLKNYIQEANYRFYDQTMKQPWLFSRWVIMYNLNEKRVYKWAKEREPIFLKWSESELFHEYYEPVLVNDFKRLYKIKDAAIRKLAEEEGYNLLQIPSVNSQLTWWDPQTIYSKIQTPDSSQVAKKGSSPSKSQTRSKLKTFYESDLKPYYKDGFYIDSQHAGNSESQSYALLQSYWTGDKETFDKVWEWTRENLQRKTDHLFSWKFNYSPDTLKVQISDRNSATDADTDIAYALLKAGEDWKNSKHIAEAKLIIKDLWEIETASASGQRNVLAGSWANKKDSAILNPSYFSPFAYRLFAKYDADRDWESLINDGYVTLNMVSGNEMRNGTDIFLPPNWAVFNYKNRGISTFTDKSDSIDYSYDAFRTFWRVAMDQLLYPNNQAKGYLEKASIFKKEWEKNKQFCTIYRFDEGAVSCEFTASTLTGPLAVLSITEPRIADEVVEKYLLSGGDITLPESTSFYHKSWYWFGLMLWTAFDN</sequence>
<evidence type="ECO:0000256" key="8">
    <source>
        <dbReference type="ARBA" id="ARBA00022801"/>
    </source>
</evidence>
<dbReference type="PROSITE" id="PS00812">
    <property type="entry name" value="GLYCOSYL_HYDROL_F8"/>
    <property type="match status" value="1"/>
</dbReference>
<evidence type="ECO:0000256" key="10">
    <source>
        <dbReference type="ARBA" id="ARBA00023136"/>
    </source>
</evidence>
<dbReference type="InterPro" id="IPR019834">
    <property type="entry name" value="Glyco_hydro_8_CS"/>
</dbReference>
<evidence type="ECO:0000256" key="3">
    <source>
        <dbReference type="ARBA" id="ARBA00022475"/>
    </source>
</evidence>
<dbReference type="InterPro" id="IPR038731">
    <property type="entry name" value="RgtA/B/C-like"/>
</dbReference>
<name>A0A0G0XFW9_9BACT</name>
<dbReference type="GO" id="GO:0000272">
    <property type="term" value="P:polysaccharide catabolic process"/>
    <property type="evidence" value="ECO:0007669"/>
    <property type="project" value="UniProtKB-KW"/>
</dbReference>
<dbReference type="InterPro" id="IPR012341">
    <property type="entry name" value="6hp_glycosidase-like_sf"/>
</dbReference>
<evidence type="ECO:0000256" key="2">
    <source>
        <dbReference type="ARBA" id="ARBA00009209"/>
    </source>
</evidence>
<keyword evidence="4" id="KW-0328">Glycosyltransferase</keyword>
<feature type="transmembrane region" description="Helical" evidence="14">
    <location>
        <begin position="308"/>
        <end position="328"/>
    </location>
</feature>
<dbReference type="Pfam" id="PF01270">
    <property type="entry name" value="Glyco_hydro_8"/>
    <property type="match status" value="1"/>
</dbReference>
<keyword evidence="13" id="KW-0119">Carbohydrate metabolism</keyword>
<dbReference type="GO" id="GO:0016763">
    <property type="term" value="F:pentosyltransferase activity"/>
    <property type="evidence" value="ECO:0007669"/>
    <property type="project" value="TreeGrafter"/>
</dbReference>
<evidence type="ECO:0000256" key="13">
    <source>
        <dbReference type="RuleBase" id="RU361167"/>
    </source>
</evidence>
<feature type="transmembrane region" description="Helical" evidence="14">
    <location>
        <begin position="375"/>
        <end position="400"/>
    </location>
</feature>
<dbReference type="InterPro" id="IPR008928">
    <property type="entry name" value="6-hairpin_glycosidase_sf"/>
</dbReference>
<evidence type="ECO:0000256" key="7">
    <source>
        <dbReference type="ARBA" id="ARBA00022729"/>
    </source>
</evidence>
<keyword evidence="7" id="KW-0732">Signal</keyword>
<evidence type="ECO:0000256" key="14">
    <source>
        <dbReference type="SAM" id="Phobius"/>
    </source>
</evidence>
<comment type="subcellular location">
    <subcellularLocation>
        <location evidence="1">Cell membrane</location>
        <topology evidence="1">Multi-pass membrane protein</topology>
    </subcellularLocation>
</comment>
<feature type="transmembrane region" description="Helical" evidence="14">
    <location>
        <begin position="147"/>
        <end position="164"/>
    </location>
</feature>
<dbReference type="Gene3D" id="1.50.10.10">
    <property type="match status" value="1"/>
</dbReference>
<dbReference type="GO" id="GO:0009103">
    <property type="term" value="P:lipopolysaccharide biosynthetic process"/>
    <property type="evidence" value="ECO:0007669"/>
    <property type="project" value="UniProtKB-ARBA"/>
</dbReference>
<dbReference type="PANTHER" id="PTHR33908:SF11">
    <property type="entry name" value="MEMBRANE PROTEIN"/>
    <property type="match status" value="1"/>
</dbReference>
<dbReference type="PRINTS" id="PR00735">
    <property type="entry name" value="GLHYDRLASE8"/>
</dbReference>
<evidence type="ECO:0000256" key="5">
    <source>
        <dbReference type="ARBA" id="ARBA00022679"/>
    </source>
</evidence>